<dbReference type="GO" id="GO:0005524">
    <property type="term" value="F:ATP binding"/>
    <property type="evidence" value="ECO:0007669"/>
    <property type="project" value="UniProtKB-KW"/>
</dbReference>
<evidence type="ECO:0000256" key="12">
    <source>
        <dbReference type="RuleBase" id="RU003733"/>
    </source>
</evidence>
<keyword evidence="8" id="KW-0067">ATP-binding</keyword>
<evidence type="ECO:0000256" key="11">
    <source>
        <dbReference type="ARBA" id="ARBA00071571"/>
    </source>
</evidence>
<evidence type="ECO:0000256" key="3">
    <source>
        <dbReference type="ARBA" id="ARBA00012099"/>
    </source>
</evidence>
<comment type="similarity">
    <text evidence="2 12">Belongs to the FGGY kinase family.</text>
</comment>
<dbReference type="NCBIfam" id="NF000756">
    <property type="entry name" value="PRK00047.1"/>
    <property type="match status" value="1"/>
</dbReference>
<keyword evidence="7" id="KW-0319">Glycerol metabolism</keyword>
<dbReference type="GO" id="GO:0006641">
    <property type="term" value="P:triglyceride metabolic process"/>
    <property type="evidence" value="ECO:0007669"/>
    <property type="project" value="TreeGrafter"/>
</dbReference>
<sequence length="531" mass="59189">MDPLVAAVDQGTSSTRFLVFNARTAELISHHQVEINQSFPKEGWVEEDPKEIMQSVYECMERTCEKLGQLNIDLSNIKAVGVTNQRETTLVWDKETGEPLYNAIVWLDLRTQSTVERLINKAPGRNKNHLKHKTGLPISTYFSAVKLRWLLDNVEEVQQAVLSQRAMFGTVDSWIIWCLTGGRNGGVHCTDVSNASRTMLFNIHTMDWDPELCRYFDIPMEILPKVRTSSEIYGWMLLLVCQCLGDQSAALVGQMSLTCFLIKLFFVALYSLFVVSLCFSLLHCLYQPVMSDHGLLTTVAYKMGKDQPPCYALEGSVAIAGAVVRWLKDNMGIVQSTSEIEKLAAAAGSSYGCYFVPAFSGLYAPYWEPSARGIICGLTQFTNRNHLAFAALEAVCFQTREILDAMKQDSGIPLKQLQVDGGMTSNRLLMQLQADILCIPVVCPTMSETTALGAAMAAGAAEGVEVWSLSPDNIPNVTSETYHPQINTDESEFRFARWKKAVQKAMNWETTEPCCNTNGTQPHTYSHHESQ</sequence>
<protein>
    <recommendedName>
        <fullName evidence="11">Probable glycerol kinase</fullName>
        <ecNumber evidence="3">2.7.1.30</ecNumber>
    </recommendedName>
    <alternativeName>
        <fullName evidence="9">ATP:glycerol 3-phosphotransferase</fullName>
    </alternativeName>
</protein>
<evidence type="ECO:0000256" key="2">
    <source>
        <dbReference type="ARBA" id="ARBA00009156"/>
    </source>
</evidence>
<comment type="catalytic activity">
    <reaction evidence="10">
        <text>glycerol + ATP = sn-glycerol 3-phosphate + ADP + H(+)</text>
        <dbReference type="Rhea" id="RHEA:21644"/>
        <dbReference type="ChEBI" id="CHEBI:15378"/>
        <dbReference type="ChEBI" id="CHEBI:17754"/>
        <dbReference type="ChEBI" id="CHEBI:30616"/>
        <dbReference type="ChEBI" id="CHEBI:57597"/>
        <dbReference type="ChEBI" id="CHEBI:456216"/>
        <dbReference type="EC" id="2.7.1.30"/>
    </reaction>
</comment>
<dbReference type="GO" id="GO:0046167">
    <property type="term" value="P:glycerol-3-phosphate biosynthetic process"/>
    <property type="evidence" value="ECO:0007669"/>
    <property type="project" value="TreeGrafter"/>
</dbReference>
<dbReference type="NCBIfam" id="TIGR01311">
    <property type="entry name" value="glycerol_kin"/>
    <property type="match status" value="1"/>
</dbReference>
<evidence type="ECO:0000256" key="6">
    <source>
        <dbReference type="ARBA" id="ARBA00022777"/>
    </source>
</evidence>
<dbReference type="InterPro" id="IPR042018">
    <property type="entry name" value="GK1-3_metazoan-type"/>
</dbReference>
<keyword evidence="5" id="KW-0547">Nucleotide-binding</keyword>
<name>A0A667ZQC5_9TELE</name>
<dbReference type="Proteomes" id="UP000472263">
    <property type="component" value="Chromosome 21"/>
</dbReference>
<dbReference type="PROSITE" id="PS00933">
    <property type="entry name" value="FGGY_KINASES_1"/>
    <property type="match status" value="1"/>
</dbReference>
<dbReference type="InterPro" id="IPR018483">
    <property type="entry name" value="Carb_kinase_FGGY_CS"/>
</dbReference>
<dbReference type="GO" id="GO:0019563">
    <property type="term" value="P:glycerol catabolic process"/>
    <property type="evidence" value="ECO:0007669"/>
    <property type="project" value="UniProtKB-UniPathway"/>
</dbReference>
<dbReference type="PANTHER" id="PTHR10196">
    <property type="entry name" value="SUGAR KINASE"/>
    <property type="match status" value="1"/>
</dbReference>
<feature type="domain" description="Carbohydrate kinase FGGY C-terminal" evidence="15">
    <location>
        <begin position="286"/>
        <end position="461"/>
    </location>
</feature>
<reference evidence="16" key="3">
    <citation type="submission" date="2025-09" db="UniProtKB">
        <authorList>
            <consortium name="Ensembl"/>
        </authorList>
    </citation>
    <scope>IDENTIFICATION</scope>
</reference>
<dbReference type="InterPro" id="IPR043129">
    <property type="entry name" value="ATPase_NBD"/>
</dbReference>
<dbReference type="InterPro" id="IPR000577">
    <property type="entry name" value="Carb_kinase_FGGY"/>
</dbReference>
<dbReference type="Ensembl" id="ENSMMDT00005041743.1">
    <property type="protein sequence ID" value="ENSMMDP00005040908.1"/>
    <property type="gene ID" value="ENSMMDG00005018629.1"/>
</dbReference>
<dbReference type="FunFam" id="3.30.420.40:FF:000177">
    <property type="entry name" value="Glycerol kinase"/>
    <property type="match status" value="1"/>
</dbReference>
<keyword evidence="6 12" id="KW-0418">Kinase</keyword>
<reference evidence="16" key="2">
    <citation type="submission" date="2025-08" db="UniProtKB">
        <authorList>
            <consortium name="Ensembl"/>
        </authorList>
    </citation>
    <scope>IDENTIFICATION</scope>
</reference>
<dbReference type="CDD" id="cd07792">
    <property type="entry name" value="ASKHA_NBD_FGGY_GK1-3-like"/>
    <property type="match status" value="1"/>
</dbReference>
<gene>
    <name evidence="16" type="primary">LOC115379583</name>
</gene>
<dbReference type="GO" id="GO:0004370">
    <property type="term" value="F:glycerol kinase activity"/>
    <property type="evidence" value="ECO:0007669"/>
    <property type="project" value="UniProtKB-EC"/>
</dbReference>
<dbReference type="GeneTree" id="ENSGT01000000214434"/>
<keyword evidence="4 12" id="KW-0808">Transferase</keyword>
<dbReference type="PROSITE" id="PS00445">
    <property type="entry name" value="FGGY_KINASES_2"/>
    <property type="match status" value="1"/>
</dbReference>
<dbReference type="InterPro" id="IPR018485">
    <property type="entry name" value="FGGY_C"/>
</dbReference>
<dbReference type="FunFam" id="3.30.420.40:FF:000033">
    <property type="entry name" value="glycerol kinase isoform X2"/>
    <property type="match status" value="1"/>
</dbReference>
<evidence type="ECO:0000313" key="17">
    <source>
        <dbReference type="Proteomes" id="UP000472263"/>
    </source>
</evidence>
<evidence type="ECO:0000256" key="5">
    <source>
        <dbReference type="ARBA" id="ARBA00022741"/>
    </source>
</evidence>
<organism evidence="16 17">
    <name type="scientific">Myripristis murdjan</name>
    <name type="common">pinecone soldierfish</name>
    <dbReference type="NCBI Taxonomy" id="586833"/>
    <lineage>
        <taxon>Eukaryota</taxon>
        <taxon>Metazoa</taxon>
        <taxon>Chordata</taxon>
        <taxon>Craniata</taxon>
        <taxon>Vertebrata</taxon>
        <taxon>Euteleostomi</taxon>
        <taxon>Actinopterygii</taxon>
        <taxon>Neopterygii</taxon>
        <taxon>Teleostei</taxon>
        <taxon>Neoteleostei</taxon>
        <taxon>Acanthomorphata</taxon>
        <taxon>Holocentriformes</taxon>
        <taxon>Holocentridae</taxon>
        <taxon>Myripristis</taxon>
    </lineage>
</organism>
<keyword evidence="13" id="KW-0812">Transmembrane</keyword>
<keyword evidence="13" id="KW-0472">Membrane</keyword>
<dbReference type="Pfam" id="PF00370">
    <property type="entry name" value="FGGY_N"/>
    <property type="match status" value="1"/>
</dbReference>
<comment type="pathway">
    <text evidence="1">Polyol metabolism; glycerol degradation via glycerol kinase pathway; sn-glycerol 3-phosphate from glycerol: step 1/1.</text>
</comment>
<dbReference type="InterPro" id="IPR005999">
    <property type="entry name" value="Glycerol_kin"/>
</dbReference>
<evidence type="ECO:0000256" key="4">
    <source>
        <dbReference type="ARBA" id="ARBA00022679"/>
    </source>
</evidence>
<evidence type="ECO:0000256" key="7">
    <source>
        <dbReference type="ARBA" id="ARBA00022798"/>
    </source>
</evidence>
<keyword evidence="13" id="KW-1133">Transmembrane helix</keyword>
<dbReference type="AlphaFoldDB" id="A0A667ZQC5"/>
<evidence type="ECO:0000256" key="1">
    <source>
        <dbReference type="ARBA" id="ARBA00005190"/>
    </source>
</evidence>
<dbReference type="PANTHER" id="PTHR10196:SF69">
    <property type="entry name" value="GLYCEROL KINASE"/>
    <property type="match status" value="1"/>
</dbReference>
<dbReference type="InterPro" id="IPR018484">
    <property type="entry name" value="FGGY_N"/>
</dbReference>
<dbReference type="UniPathway" id="UPA00618">
    <property type="reaction ID" value="UER00672"/>
</dbReference>
<dbReference type="EC" id="2.7.1.30" evidence="3"/>
<evidence type="ECO:0000256" key="13">
    <source>
        <dbReference type="SAM" id="Phobius"/>
    </source>
</evidence>
<evidence type="ECO:0000259" key="14">
    <source>
        <dbReference type="Pfam" id="PF00370"/>
    </source>
</evidence>
<accession>A0A667ZQC5</accession>
<evidence type="ECO:0000256" key="10">
    <source>
        <dbReference type="ARBA" id="ARBA00052101"/>
    </source>
</evidence>
<feature type="domain" description="Carbohydrate kinase FGGY N-terminal" evidence="14">
    <location>
        <begin position="5"/>
        <end position="240"/>
    </location>
</feature>
<evidence type="ECO:0000256" key="8">
    <source>
        <dbReference type="ARBA" id="ARBA00022840"/>
    </source>
</evidence>
<evidence type="ECO:0000259" key="15">
    <source>
        <dbReference type="Pfam" id="PF02782"/>
    </source>
</evidence>
<dbReference type="Gene3D" id="3.30.420.40">
    <property type="match status" value="2"/>
</dbReference>
<reference evidence="16" key="1">
    <citation type="submission" date="2019-06" db="EMBL/GenBank/DDBJ databases">
        <authorList>
            <consortium name="Wellcome Sanger Institute Data Sharing"/>
        </authorList>
    </citation>
    <scope>NUCLEOTIDE SEQUENCE [LARGE SCALE GENOMIC DNA]</scope>
</reference>
<dbReference type="PIRSF" id="PIRSF000538">
    <property type="entry name" value="GlpK"/>
    <property type="match status" value="1"/>
</dbReference>
<keyword evidence="17" id="KW-1185">Reference proteome</keyword>
<dbReference type="SUPFAM" id="SSF53067">
    <property type="entry name" value="Actin-like ATPase domain"/>
    <property type="match status" value="2"/>
</dbReference>
<dbReference type="Pfam" id="PF02782">
    <property type="entry name" value="FGGY_C"/>
    <property type="match status" value="1"/>
</dbReference>
<feature type="transmembrane region" description="Helical" evidence="13">
    <location>
        <begin position="260"/>
        <end position="282"/>
    </location>
</feature>
<dbReference type="GO" id="GO:0005739">
    <property type="term" value="C:mitochondrion"/>
    <property type="evidence" value="ECO:0007669"/>
    <property type="project" value="TreeGrafter"/>
</dbReference>
<evidence type="ECO:0000256" key="9">
    <source>
        <dbReference type="ARBA" id="ARBA00043149"/>
    </source>
</evidence>
<proteinExistence type="inferred from homology"/>
<evidence type="ECO:0000313" key="16">
    <source>
        <dbReference type="Ensembl" id="ENSMMDP00005040908.1"/>
    </source>
</evidence>